<dbReference type="RefSeq" id="WP_146364472.1">
    <property type="nucleotide sequence ID" value="NZ_CP042261.1"/>
</dbReference>
<evidence type="ECO:0000256" key="4">
    <source>
        <dbReference type="PIRSR" id="PIRSR006806-1"/>
    </source>
</evidence>
<feature type="binding site" evidence="4">
    <location>
        <begin position="128"/>
        <end position="136"/>
    </location>
    <ligand>
        <name>ATP</name>
        <dbReference type="ChEBI" id="CHEBI:30616"/>
    </ligand>
</feature>
<evidence type="ECO:0000256" key="1">
    <source>
        <dbReference type="ARBA" id="ARBA00010638"/>
    </source>
</evidence>
<sequence length="188" mass="20586">MNVVERKRLARLAARARRAELVTETASRCASEHLVQLVKDRAPRVVAGYMPIGSEMDPTQALRDLLPTTAIALPVTLDAGLALVFREWTPGSAMSRSKFGVMVPAEGKLLSPDLVIVPMLAFDRFGHRLGYGGGYYDRTLEEFRSCRSVLAVGFAHSGQEVDMLDTESTDQPLDVIVTEKGIQRPDAS</sequence>
<dbReference type="InterPro" id="IPR037171">
    <property type="entry name" value="NagB/RpiA_transferase-like"/>
</dbReference>
<dbReference type="GO" id="GO:0005524">
    <property type="term" value="F:ATP binding"/>
    <property type="evidence" value="ECO:0007669"/>
    <property type="project" value="UniProtKB-KW"/>
</dbReference>
<dbReference type="EMBL" id="CP042261">
    <property type="protein sequence ID" value="QDY69141.1"/>
    <property type="molecule type" value="Genomic_DNA"/>
</dbReference>
<comment type="catalytic activity">
    <reaction evidence="5">
        <text>(6S)-5-formyl-5,6,7,8-tetrahydrofolate + ATP = (6R)-5,10-methenyltetrahydrofolate + ADP + phosphate</text>
        <dbReference type="Rhea" id="RHEA:10488"/>
        <dbReference type="ChEBI" id="CHEBI:30616"/>
        <dbReference type="ChEBI" id="CHEBI:43474"/>
        <dbReference type="ChEBI" id="CHEBI:57455"/>
        <dbReference type="ChEBI" id="CHEBI:57457"/>
        <dbReference type="ChEBI" id="CHEBI:456216"/>
        <dbReference type="EC" id="6.3.3.2"/>
    </reaction>
</comment>
<protein>
    <recommendedName>
        <fullName evidence="5">5-formyltetrahydrofolate cyclo-ligase</fullName>
        <ecNumber evidence="5">6.3.3.2</ecNumber>
    </recommendedName>
</protein>
<dbReference type="AlphaFoldDB" id="A0A5B8IWD5"/>
<comment type="cofactor">
    <cofactor evidence="5">
        <name>Mg(2+)</name>
        <dbReference type="ChEBI" id="CHEBI:18420"/>
    </cofactor>
</comment>
<dbReference type="InterPro" id="IPR024185">
    <property type="entry name" value="FTHF_cligase-like_sf"/>
</dbReference>
<dbReference type="GO" id="GO:0035999">
    <property type="term" value="P:tetrahydrofolate interconversion"/>
    <property type="evidence" value="ECO:0007669"/>
    <property type="project" value="TreeGrafter"/>
</dbReference>
<evidence type="ECO:0000313" key="7">
    <source>
        <dbReference type="Proteomes" id="UP000318483"/>
    </source>
</evidence>
<keyword evidence="5" id="KW-0479">Metal-binding</keyword>
<dbReference type="NCBIfam" id="TIGR02727">
    <property type="entry name" value="MTHFS_bact"/>
    <property type="match status" value="1"/>
</dbReference>
<dbReference type="GO" id="GO:0030272">
    <property type="term" value="F:5-formyltetrahydrofolate cyclo-ligase activity"/>
    <property type="evidence" value="ECO:0007669"/>
    <property type="project" value="UniProtKB-EC"/>
</dbReference>
<evidence type="ECO:0000313" key="6">
    <source>
        <dbReference type="EMBL" id="QDY69141.1"/>
    </source>
</evidence>
<keyword evidence="2 4" id="KW-0547">Nucleotide-binding</keyword>
<organism evidence="6 7">
    <name type="scientific">Qingshengfaniella alkalisoli</name>
    <dbReference type="NCBI Taxonomy" id="2599296"/>
    <lineage>
        <taxon>Bacteria</taxon>
        <taxon>Pseudomonadati</taxon>
        <taxon>Pseudomonadota</taxon>
        <taxon>Alphaproteobacteria</taxon>
        <taxon>Rhodobacterales</taxon>
        <taxon>Paracoccaceae</taxon>
        <taxon>Qingshengfaniella</taxon>
    </lineage>
</organism>
<evidence type="ECO:0000256" key="2">
    <source>
        <dbReference type="ARBA" id="ARBA00022741"/>
    </source>
</evidence>
<dbReference type="InterPro" id="IPR002698">
    <property type="entry name" value="FTHF_cligase"/>
</dbReference>
<comment type="similarity">
    <text evidence="1 5">Belongs to the 5-formyltetrahydrofolate cyclo-ligase family.</text>
</comment>
<keyword evidence="7" id="KW-1185">Reference proteome</keyword>
<dbReference type="Proteomes" id="UP000318483">
    <property type="component" value="Chromosome"/>
</dbReference>
<accession>A0A5B8IWD5</accession>
<evidence type="ECO:0000256" key="5">
    <source>
        <dbReference type="RuleBase" id="RU361279"/>
    </source>
</evidence>
<dbReference type="KEGG" id="lit:FPZ52_05495"/>
<gene>
    <name evidence="6" type="ORF">FPZ52_05495</name>
</gene>
<dbReference type="EC" id="6.3.3.2" evidence="5"/>
<dbReference type="GO" id="GO:0046872">
    <property type="term" value="F:metal ion binding"/>
    <property type="evidence" value="ECO:0007669"/>
    <property type="project" value="UniProtKB-KW"/>
</dbReference>
<dbReference type="Pfam" id="PF01812">
    <property type="entry name" value="5-FTHF_cyc-lig"/>
    <property type="match status" value="1"/>
</dbReference>
<feature type="binding site" evidence="4">
    <location>
        <position position="55"/>
    </location>
    <ligand>
        <name>substrate</name>
    </ligand>
</feature>
<name>A0A5B8IWD5_9RHOB</name>
<dbReference type="OrthoDB" id="9801938at2"/>
<dbReference type="GO" id="GO:0009396">
    <property type="term" value="P:folic acid-containing compound biosynthetic process"/>
    <property type="evidence" value="ECO:0007669"/>
    <property type="project" value="TreeGrafter"/>
</dbReference>
<reference evidence="6 7" key="1">
    <citation type="submission" date="2019-07" db="EMBL/GenBank/DDBJ databases">
        <title>Litoreibacter alkalisoli sp. nov., isolated from saline-alkaline soil.</title>
        <authorList>
            <person name="Wang S."/>
            <person name="Xu L."/>
            <person name="Xing Y.-T."/>
            <person name="Sun J.-Q."/>
        </authorList>
    </citation>
    <scope>NUCLEOTIDE SEQUENCE [LARGE SCALE GENOMIC DNA]</scope>
    <source>
        <strain evidence="6 7">LN3S51</strain>
    </source>
</reference>
<keyword evidence="5" id="KW-0460">Magnesium</keyword>
<proteinExistence type="inferred from homology"/>
<keyword evidence="3 4" id="KW-0067">ATP-binding</keyword>
<dbReference type="SUPFAM" id="SSF100950">
    <property type="entry name" value="NagB/RpiA/CoA transferase-like"/>
    <property type="match status" value="1"/>
</dbReference>
<dbReference type="PIRSF" id="PIRSF006806">
    <property type="entry name" value="FTHF_cligase"/>
    <property type="match status" value="1"/>
</dbReference>
<dbReference type="Gene3D" id="3.40.50.10420">
    <property type="entry name" value="NagB/RpiA/CoA transferase-like"/>
    <property type="match status" value="1"/>
</dbReference>
<keyword evidence="6" id="KW-0436">Ligase</keyword>
<evidence type="ECO:0000256" key="3">
    <source>
        <dbReference type="ARBA" id="ARBA00022840"/>
    </source>
</evidence>
<dbReference type="PANTHER" id="PTHR23407">
    <property type="entry name" value="ATPASE INHIBITOR/5-FORMYLTETRAHYDROFOLATE CYCLO-LIGASE"/>
    <property type="match status" value="1"/>
</dbReference>
<dbReference type="PANTHER" id="PTHR23407:SF1">
    <property type="entry name" value="5-FORMYLTETRAHYDROFOLATE CYCLO-LIGASE"/>
    <property type="match status" value="1"/>
</dbReference>
<feature type="binding site" evidence="4">
    <location>
        <position position="50"/>
    </location>
    <ligand>
        <name>substrate</name>
    </ligand>
</feature>